<dbReference type="AlphaFoldDB" id="A0A4Z2ERF2"/>
<evidence type="ECO:0000313" key="3">
    <source>
        <dbReference type="Proteomes" id="UP000314294"/>
    </source>
</evidence>
<protein>
    <submittedName>
        <fullName evidence="2">Uncharacterized protein</fullName>
    </submittedName>
</protein>
<dbReference type="Proteomes" id="UP000314294">
    <property type="component" value="Unassembled WGS sequence"/>
</dbReference>
<gene>
    <name evidence="2" type="ORF">EYF80_058362</name>
</gene>
<keyword evidence="3" id="KW-1185">Reference proteome</keyword>
<reference evidence="2 3" key="1">
    <citation type="submission" date="2019-03" db="EMBL/GenBank/DDBJ databases">
        <title>First draft genome of Liparis tanakae, snailfish: a comprehensive survey of snailfish specific genes.</title>
        <authorList>
            <person name="Kim W."/>
            <person name="Song I."/>
            <person name="Jeong J.-H."/>
            <person name="Kim D."/>
            <person name="Kim S."/>
            <person name="Ryu S."/>
            <person name="Song J.Y."/>
            <person name="Lee S.K."/>
        </authorList>
    </citation>
    <scope>NUCLEOTIDE SEQUENCE [LARGE SCALE GENOMIC DNA]</scope>
    <source>
        <tissue evidence="2">Muscle</tissue>
    </source>
</reference>
<evidence type="ECO:0000256" key="1">
    <source>
        <dbReference type="SAM" id="MobiDB-lite"/>
    </source>
</evidence>
<evidence type="ECO:0000313" key="2">
    <source>
        <dbReference type="EMBL" id="TNN31486.1"/>
    </source>
</evidence>
<comment type="caution">
    <text evidence="2">The sequence shown here is derived from an EMBL/GenBank/DDBJ whole genome shotgun (WGS) entry which is preliminary data.</text>
</comment>
<proteinExistence type="predicted"/>
<organism evidence="2 3">
    <name type="scientific">Liparis tanakae</name>
    <name type="common">Tanaka's snailfish</name>
    <dbReference type="NCBI Taxonomy" id="230148"/>
    <lineage>
        <taxon>Eukaryota</taxon>
        <taxon>Metazoa</taxon>
        <taxon>Chordata</taxon>
        <taxon>Craniata</taxon>
        <taxon>Vertebrata</taxon>
        <taxon>Euteleostomi</taxon>
        <taxon>Actinopterygii</taxon>
        <taxon>Neopterygii</taxon>
        <taxon>Teleostei</taxon>
        <taxon>Neoteleostei</taxon>
        <taxon>Acanthomorphata</taxon>
        <taxon>Eupercaria</taxon>
        <taxon>Perciformes</taxon>
        <taxon>Cottioidei</taxon>
        <taxon>Cottales</taxon>
        <taxon>Liparidae</taxon>
        <taxon>Liparis</taxon>
    </lineage>
</organism>
<sequence>MPTLVADVEARVVVRLLPGELDPRGRALAHHALEGDLAPPTRVEQNHGAGVQPAPQHQPGGGTTDQEQDRSRVALGPWGGEGDRTRPTVAFFTAVAHVAVEAGRASGQQVQNRHLPELEHAPPAGLRRRAVPDRQRVGGRADHLTLHQQRVVGQHQQGAARIHAADGQLLALRQVHALHLQGAGPAEVPAAATRRRSYT</sequence>
<name>A0A4Z2ERF2_9TELE</name>
<feature type="region of interest" description="Disordered" evidence="1">
    <location>
        <begin position="39"/>
        <end position="84"/>
    </location>
</feature>
<accession>A0A4Z2ERF2</accession>
<dbReference type="EMBL" id="SRLO01003422">
    <property type="protein sequence ID" value="TNN31486.1"/>
    <property type="molecule type" value="Genomic_DNA"/>
</dbReference>
<feature type="region of interest" description="Disordered" evidence="1">
    <location>
        <begin position="105"/>
        <end position="137"/>
    </location>
</feature>